<gene>
    <name evidence="4" type="ORF">COT62_02910</name>
</gene>
<feature type="transmembrane region" description="Helical" evidence="2">
    <location>
        <begin position="1177"/>
        <end position="1194"/>
    </location>
</feature>
<evidence type="ECO:0000256" key="2">
    <source>
        <dbReference type="SAM" id="Phobius"/>
    </source>
</evidence>
<evidence type="ECO:0000256" key="1">
    <source>
        <dbReference type="SAM" id="MobiDB-lite"/>
    </source>
</evidence>
<evidence type="ECO:0000313" key="4">
    <source>
        <dbReference type="EMBL" id="PIS15584.1"/>
    </source>
</evidence>
<dbReference type="InterPro" id="IPR008144">
    <property type="entry name" value="Guanylate_kin-like_dom"/>
</dbReference>
<dbReference type="AlphaFoldDB" id="A0A2H0WSE8"/>
<name>A0A2H0WSE8_9BACT</name>
<keyword evidence="2" id="KW-0812">Transmembrane</keyword>
<dbReference type="PROSITE" id="PS50052">
    <property type="entry name" value="GUANYLATE_KINASE_2"/>
    <property type="match status" value="1"/>
</dbReference>
<feature type="compositionally biased region" description="Low complexity" evidence="1">
    <location>
        <begin position="1"/>
        <end position="13"/>
    </location>
</feature>
<keyword evidence="2" id="KW-0472">Membrane</keyword>
<feature type="domain" description="Guanylate kinase-like" evidence="3">
    <location>
        <begin position="326"/>
        <end position="533"/>
    </location>
</feature>
<feature type="region of interest" description="Disordered" evidence="1">
    <location>
        <begin position="1"/>
        <end position="21"/>
    </location>
</feature>
<protein>
    <recommendedName>
        <fullName evidence="3">Guanylate kinase-like domain-containing protein</fullName>
    </recommendedName>
</protein>
<reference evidence="5" key="1">
    <citation type="submission" date="2017-09" db="EMBL/GenBank/DDBJ databases">
        <title>Depth-based differentiation of microbial function through sediment-hosted aquifers and enrichment of novel symbionts in the deep terrestrial subsurface.</title>
        <authorList>
            <person name="Probst A.J."/>
            <person name="Ladd B."/>
            <person name="Jarett J.K."/>
            <person name="Geller-Mcgrath D.E."/>
            <person name="Sieber C.M.K."/>
            <person name="Emerson J.B."/>
            <person name="Anantharaman K."/>
            <person name="Thomas B.C."/>
            <person name="Malmstrom R."/>
            <person name="Stieglmeier M."/>
            <person name="Klingl A."/>
            <person name="Woyke T."/>
            <person name="Ryan C.M."/>
            <person name="Banfield J.F."/>
        </authorList>
    </citation>
    <scope>NUCLEOTIDE SEQUENCE [LARGE SCALE GENOMIC DNA]</scope>
</reference>
<dbReference type="Proteomes" id="UP000231198">
    <property type="component" value="Unassembled WGS sequence"/>
</dbReference>
<dbReference type="EMBL" id="PEZG01000061">
    <property type="protein sequence ID" value="PIS15584.1"/>
    <property type="molecule type" value="Genomic_DNA"/>
</dbReference>
<evidence type="ECO:0000313" key="5">
    <source>
        <dbReference type="Proteomes" id="UP000231198"/>
    </source>
</evidence>
<evidence type="ECO:0000259" key="3">
    <source>
        <dbReference type="PROSITE" id="PS50052"/>
    </source>
</evidence>
<comment type="caution">
    <text evidence="4">The sequence shown here is derived from an EMBL/GenBank/DDBJ whole genome shotgun (WGS) entry which is preliminary data.</text>
</comment>
<sequence length="1206" mass="138560">MPPNNEGEQQNRQQEMEQVKDAARAEIAQAKQAGQEEQLKNALLQELQNTIIAAEQVKQTVREVERSQLIGQDKSSLLFQPEVVNAARNATKAVIRVLQAVKEGIITPPAKSKIMFNQLAERGIGNEYIAPSLHTFLERYLNKDISFSESGQSETQFETDIDRLKTEDGGALTVLRESLVPVAEEFGLSKDEMREKFKIPRERIGEREGPYEAQELARLMGRYPPEDHELLRALYLEDEFEPYMEKLHREIREDLESRGEGVGLTEEKFGEKIGGELSTELKKRITMLVGKLYQKTDESSPEEFWEKKEQEGGLLYSVQIQLDSLRRQIDRLGKISISKGSILGRIKFYREEDEKFDLNVPTDKGEEVRHFVKPFRKQVKSNFQEYFLTVYNTVNDEINDRKFLHNARALPYHPPGEGGYYGQLANYAEELLPSSSIDILTHLPDSSETLAASQLWDKLYEADFAKYNWLHQPSRGALDAELKLTPNDIETLDYLKLLNPDLEKDKWRAMRALIMAIGDNYSISLRALETGAYADAPLNIEKEGGATYASYDKRDSAIFKVFNPLAHENLRWQVEMLRWGNLLFLPVSGKKLGRAGAWNHRELMSEMKKNMREYLEGRTAEDEKNGVVRFVNLINPGKVGSIYTRGSWRNFYTYEGFLVHEESDTERGIRRGDRVDALTGWKRVENIGIEILKDYFPRIGELYSKNFYAVKVEDVTGVDKKDPEFEKKTRDIIDALKSERATFITYLYKKYIDPLATDDKIKKQIVSLEADPDKLKDNYTDFYWRVLSNALLQRAPTKLIRLERNRFVSGRKRGWEEVRQQARLRVGETDRMLTVDEFDEAVKDICAAEVLLRKEITAKLKKGIEQGKSLDEISDELSNKEAKDKSSIDYRGYNLTEKVLRNYLDDKIKPRKPGSDEVDTERIERAIAVYEKIIEFNRGVEEKDKNKKHPPTRTDNFAQKYKDGGFPFAIAVEELERSFLAHKGAGERVPARALGDINAVEKNVANSILQLFTTIRQASIDGKKDFSEIVKLIGKAQEQVDVLQGREPSQKLAHHMAAVAISFFKKDTAARGLLGIIGTGKRNSIAAEFAGRSSAVWQWESKEIDAFCTALETAHILPKPPYEIQKPPTFEPIVWKIPLLGKDVKLPLKRRKPDYIWNGTKLRKEFGGDWKSKTFDLVNQYVPIALAILLFYYLQKAYKEWFEKQK</sequence>
<proteinExistence type="predicted"/>
<accession>A0A2H0WSE8</accession>
<organism evidence="4 5">
    <name type="scientific">Candidatus Roizmanbacteria bacterium CG09_land_8_20_14_0_10_41_9</name>
    <dbReference type="NCBI Taxonomy" id="1974850"/>
    <lineage>
        <taxon>Bacteria</taxon>
        <taxon>Candidatus Roizmaniibacteriota</taxon>
    </lineage>
</organism>
<keyword evidence="2" id="KW-1133">Transmembrane helix</keyword>